<name>A0ABD5SG35_9EURY</name>
<feature type="domain" description="Calcineurin-like phosphoesterase" evidence="1">
    <location>
        <begin position="1"/>
        <end position="116"/>
    </location>
</feature>
<evidence type="ECO:0000259" key="1">
    <source>
        <dbReference type="Pfam" id="PF00149"/>
    </source>
</evidence>
<dbReference type="AlphaFoldDB" id="A0ABD5SG35"/>
<dbReference type="Proteomes" id="UP001596383">
    <property type="component" value="Unassembled WGS sequence"/>
</dbReference>
<dbReference type="GO" id="GO:0004527">
    <property type="term" value="F:exonuclease activity"/>
    <property type="evidence" value="ECO:0007669"/>
    <property type="project" value="UniProtKB-KW"/>
</dbReference>
<keyword evidence="2" id="KW-0540">Nuclease</keyword>
<dbReference type="SUPFAM" id="SSF56300">
    <property type="entry name" value="Metallo-dependent phosphatases"/>
    <property type="match status" value="1"/>
</dbReference>
<dbReference type="RefSeq" id="WP_273737069.1">
    <property type="nucleotide sequence ID" value="NZ_JAQIVI010000034.1"/>
</dbReference>
<dbReference type="InterPro" id="IPR029052">
    <property type="entry name" value="Metallo-depent_PP-like"/>
</dbReference>
<evidence type="ECO:0000313" key="3">
    <source>
        <dbReference type="Proteomes" id="UP001596383"/>
    </source>
</evidence>
<dbReference type="Pfam" id="PF00149">
    <property type="entry name" value="Metallophos"/>
    <property type="match status" value="1"/>
</dbReference>
<evidence type="ECO:0000313" key="2">
    <source>
        <dbReference type="EMBL" id="MFC6763967.1"/>
    </source>
</evidence>
<organism evidence="2 3">
    <name type="scientific">Natrinema soli</name>
    <dbReference type="NCBI Taxonomy" id="1930624"/>
    <lineage>
        <taxon>Archaea</taxon>
        <taxon>Methanobacteriati</taxon>
        <taxon>Methanobacteriota</taxon>
        <taxon>Stenosarchaea group</taxon>
        <taxon>Halobacteria</taxon>
        <taxon>Halobacteriales</taxon>
        <taxon>Natrialbaceae</taxon>
        <taxon>Natrinema</taxon>
    </lineage>
</organism>
<keyword evidence="2" id="KW-0378">Hydrolase</keyword>
<keyword evidence="2" id="KW-0269">Exonuclease</keyword>
<reference evidence="2 3" key="1">
    <citation type="journal article" date="2019" name="Int. J. Syst. Evol. Microbiol.">
        <title>The Global Catalogue of Microorganisms (GCM) 10K type strain sequencing project: providing services to taxonomists for standard genome sequencing and annotation.</title>
        <authorList>
            <consortium name="The Broad Institute Genomics Platform"/>
            <consortium name="The Broad Institute Genome Sequencing Center for Infectious Disease"/>
            <person name="Wu L."/>
            <person name="Ma J."/>
        </authorList>
    </citation>
    <scope>NUCLEOTIDE SEQUENCE [LARGE SCALE GENOMIC DNA]</scope>
    <source>
        <strain evidence="2 3">LMG 29247</strain>
    </source>
</reference>
<accession>A0ABD5SG35</accession>
<dbReference type="InterPro" id="IPR004843">
    <property type="entry name" value="Calcineurin-like_PHP"/>
</dbReference>
<sequence>MKLLYLTDTHLGKQTGGYKKNSWKIDTVAGFNAAIDLAIEQGVDAVVHTGDIFHNDAMNGIPDSIEEACHDGITELANAENPFYFIYGNHAQKKGLVCLEQFCGAGLAPHLCSRPVVIGDAVALYGIDYQKSWDHGQLGFERPPSGVATLLCMHQSVAPLTGNPNPDCHLQEILEESTISMDGLALGHLHTNAEKKLNGCSAFCGGAIEQLTSDLEPSVKTITVEKGEIRRERHLL</sequence>
<proteinExistence type="predicted"/>
<dbReference type="Gene3D" id="3.60.21.10">
    <property type="match status" value="1"/>
</dbReference>
<comment type="caution">
    <text evidence="2">The sequence shown here is derived from an EMBL/GenBank/DDBJ whole genome shotgun (WGS) entry which is preliminary data.</text>
</comment>
<dbReference type="PANTHER" id="PTHR30337">
    <property type="entry name" value="COMPONENT OF ATP-DEPENDENT DSDNA EXONUCLEASE"/>
    <property type="match status" value="1"/>
</dbReference>
<keyword evidence="3" id="KW-1185">Reference proteome</keyword>
<dbReference type="EMBL" id="JBHSWV010000034">
    <property type="protein sequence ID" value="MFC6763967.1"/>
    <property type="molecule type" value="Genomic_DNA"/>
</dbReference>
<protein>
    <submittedName>
        <fullName evidence="2">Exonuclease SbcCD subunit D</fullName>
    </submittedName>
</protein>
<gene>
    <name evidence="2" type="ORF">ACFQE6_02550</name>
</gene>
<dbReference type="InterPro" id="IPR050535">
    <property type="entry name" value="DNA_Repair-Maintenance_Comp"/>
</dbReference>
<dbReference type="PANTHER" id="PTHR30337:SF0">
    <property type="entry name" value="NUCLEASE SBCCD SUBUNIT D"/>
    <property type="match status" value="1"/>
</dbReference>